<name>A0A0N5D1Y5_THECL</name>
<protein>
    <submittedName>
        <fullName evidence="3">Protein TIC 20</fullName>
    </submittedName>
</protein>
<organism evidence="3">
    <name type="scientific">Thelazia callipaeda</name>
    <name type="common">Oriental eyeworm</name>
    <name type="synonym">Parasitic nematode</name>
    <dbReference type="NCBI Taxonomy" id="103827"/>
    <lineage>
        <taxon>Eukaryota</taxon>
        <taxon>Metazoa</taxon>
        <taxon>Ecdysozoa</taxon>
        <taxon>Nematoda</taxon>
        <taxon>Chromadorea</taxon>
        <taxon>Rhabditida</taxon>
        <taxon>Spirurina</taxon>
        <taxon>Spiruromorpha</taxon>
        <taxon>Thelazioidea</taxon>
        <taxon>Thelaziidae</taxon>
        <taxon>Thelazia</taxon>
    </lineage>
</organism>
<dbReference type="WBParaSite" id="TCLT_0000687801-mRNA-1">
    <property type="protein sequence ID" value="TCLT_0000687801-mRNA-1"/>
    <property type="gene ID" value="TCLT_0000687801"/>
</dbReference>
<reference evidence="3" key="1">
    <citation type="submission" date="2017-02" db="UniProtKB">
        <authorList>
            <consortium name="WormBaseParasite"/>
        </authorList>
    </citation>
    <scope>IDENTIFICATION</scope>
</reference>
<evidence type="ECO:0000313" key="3">
    <source>
        <dbReference type="WBParaSite" id="TCLT_0000687801-mRNA-1"/>
    </source>
</evidence>
<proteinExistence type="predicted"/>
<dbReference type="STRING" id="103827.A0A0N5D1Y5"/>
<sequence length="197" mass="22129">MNSDEQRIFSLDGGELLTSEEEFTHPTNQQPSTSFFSNFGLLPTFRRDANLSTGFVIPLQLSDESVSRQESADIPLPMHYISTVPLELPAFTVFSLPIIPPLISDSEFLNSWAWDQWLGCLARSLSPIQWQQYWINYLTLFGITGLPQHLVHFFITAASLNLPSATSSTLFNSISSKNNVNVMDFSQQLYGINFLAS</sequence>
<reference evidence="1 2" key="2">
    <citation type="submission" date="2018-11" db="EMBL/GenBank/DDBJ databases">
        <authorList>
            <consortium name="Pathogen Informatics"/>
        </authorList>
    </citation>
    <scope>NUCLEOTIDE SEQUENCE [LARGE SCALE GENOMIC DNA]</scope>
</reference>
<dbReference type="OrthoDB" id="5858241at2759"/>
<dbReference type="OMA" id="LYWMNYL"/>
<evidence type="ECO:0000313" key="1">
    <source>
        <dbReference type="EMBL" id="VDN04267.1"/>
    </source>
</evidence>
<dbReference type="Proteomes" id="UP000276776">
    <property type="component" value="Unassembled WGS sequence"/>
</dbReference>
<dbReference type="EMBL" id="UYYF01004453">
    <property type="protein sequence ID" value="VDN04267.1"/>
    <property type="molecule type" value="Genomic_DNA"/>
</dbReference>
<accession>A0A0N5D1Y5</accession>
<dbReference type="AlphaFoldDB" id="A0A0N5D1Y5"/>
<evidence type="ECO:0000313" key="2">
    <source>
        <dbReference type="Proteomes" id="UP000276776"/>
    </source>
</evidence>
<keyword evidence="2" id="KW-1185">Reference proteome</keyword>
<gene>
    <name evidence="1" type="ORF">TCLT_LOCUS6867</name>
</gene>